<evidence type="ECO:0000259" key="2">
    <source>
        <dbReference type="Pfam" id="PF03107"/>
    </source>
</evidence>
<keyword evidence="4" id="KW-1185">Reference proteome</keyword>
<dbReference type="InterPro" id="IPR046349">
    <property type="entry name" value="C1-like_sf"/>
</dbReference>
<accession>V4JTM8</accession>
<evidence type="ECO:0000313" key="4">
    <source>
        <dbReference type="Proteomes" id="UP000030689"/>
    </source>
</evidence>
<dbReference type="EMBL" id="KI517953">
    <property type="protein sequence ID" value="ESQ28675.1"/>
    <property type="molecule type" value="Genomic_DNA"/>
</dbReference>
<dbReference type="Gramene" id="ESQ28675">
    <property type="protein sequence ID" value="ESQ28675"/>
    <property type="gene ID" value="EUTSA_v10019837mg"/>
</dbReference>
<dbReference type="AlphaFoldDB" id="V4JTM8"/>
<protein>
    <recommendedName>
        <fullName evidence="2">DC1 domain-containing protein</fullName>
    </recommendedName>
</protein>
<dbReference type="SUPFAM" id="SSF57889">
    <property type="entry name" value="Cysteine-rich domain"/>
    <property type="match status" value="1"/>
</dbReference>
<dbReference type="PANTHER" id="PTHR32410">
    <property type="entry name" value="CYSTEINE/HISTIDINE-RICH C1 DOMAIN FAMILY PROTEIN"/>
    <property type="match status" value="1"/>
</dbReference>
<name>V4JTM8_EUTSA</name>
<feature type="domain" description="DC1" evidence="2">
    <location>
        <begin position="19"/>
        <end position="59"/>
    </location>
</feature>
<organism evidence="3 4">
    <name type="scientific">Eutrema salsugineum</name>
    <name type="common">Saltwater cress</name>
    <name type="synonym">Sisymbrium salsugineum</name>
    <dbReference type="NCBI Taxonomy" id="72664"/>
    <lineage>
        <taxon>Eukaryota</taxon>
        <taxon>Viridiplantae</taxon>
        <taxon>Streptophyta</taxon>
        <taxon>Embryophyta</taxon>
        <taxon>Tracheophyta</taxon>
        <taxon>Spermatophyta</taxon>
        <taxon>Magnoliopsida</taxon>
        <taxon>eudicotyledons</taxon>
        <taxon>Gunneridae</taxon>
        <taxon>Pentapetalae</taxon>
        <taxon>rosids</taxon>
        <taxon>malvids</taxon>
        <taxon>Brassicales</taxon>
        <taxon>Brassicaceae</taxon>
        <taxon>Eutremeae</taxon>
        <taxon>Eutrema</taxon>
    </lineage>
</organism>
<dbReference type="PANTHER" id="PTHR32410:SF160">
    <property type="entry name" value="CYSTEINE_HISTIDINE-RICH C1 DOMAIN FAMILY PROTEIN"/>
    <property type="match status" value="1"/>
</dbReference>
<dbReference type="KEGG" id="eus:EUTSA_v10019837mg"/>
<dbReference type="Proteomes" id="UP000030689">
    <property type="component" value="Unassembled WGS sequence"/>
</dbReference>
<evidence type="ECO:0000256" key="1">
    <source>
        <dbReference type="ARBA" id="ARBA00022737"/>
    </source>
</evidence>
<reference evidence="3 4" key="1">
    <citation type="journal article" date="2013" name="Front. Plant Sci.">
        <title>The Reference Genome of the Halophytic Plant Eutrema salsugineum.</title>
        <authorList>
            <person name="Yang R."/>
            <person name="Jarvis D.E."/>
            <person name="Chen H."/>
            <person name="Beilstein M.A."/>
            <person name="Grimwood J."/>
            <person name="Jenkins J."/>
            <person name="Shu S."/>
            <person name="Prochnik S."/>
            <person name="Xin M."/>
            <person name="Ma C."/>
            <person name="Schmutz J."/>
            <person name="Wing R.A."/>
            <person name="Mitchell-Olds T."/>
            <person name="Schumaker K.S."/>
            <person name="Wang X."/>
        </authorList>
    </citation>
    <scope>NUCLEOTIDE SEQUENCE [LARGE SCALE GENOMIC DNA]</scope>
</reference>
<dbReference type="InterPro" id="IPR053192">
    <property type="entry name" value="Vacuole_Formation_Reg"/>
</dbReference>
<keyword evidence="1" id="KW-0677">Repeat</keyword>
<gene>
    <name evidence="3" type="ORF">EUTSA_v10019837mg</name>
</gene>
<dbReference type="InterPro" id="IPR004146">
    <property type="entry name" value="DC1"/>
</dbReference>
<sequence length="68" mass="8065">IFNFHLKCVSLPGLARYKYDTHPLTLYRFIRREISWCEICETEIYTKSFFYTCKDCSTAVMLNASLGR</sequence>
<evidence type="ECO:0000313" key="3">
    <source>
        <dbReference type="EMBL" id="ESQ28675.1"/>
    </source>
</evidence>
<proteinExistence type="predicted"/>
<dbReference type="Pfam" id="PF03107">
    <property type="entry name" value="C1_2"/>
    <property type="match status" value="1"/>
</dbReference>
<feature type="non-terminal residue" evidence="3">
    <location>
        <position position="1"/>
    </location>
</feature>